<evidence type="ECO:0000256" key="5">
    <source>
        <dbReference type="ARBA" id="ARBA00023002"/>
    </source>
</evidence>
<dbReference type="PRINTS" id="PR00385">
    <property type="entry name" value="P450"/>
</dbReference>
<dbReference type="Proteomes" id="UP001219525">
    <property type="component" value="Unassembled WGS sequence"/>
</dbReference>
<gene>
    <name evidence="10" type="ORF">GGX14DRAFT_525784</name>
</gene>
<comment type="cofactor">
    <cofactor evidence="1 8">
        <name>heme</name>
        <dbReference type="ChEBI" id="CHEBI:30413"/>
    </cofactor>
</comment>
<dbReference type="GO" id="GO:0005506">
    <property type="term" value="F:iron ion binding"/>
    <property type="evidence" value="ECO:0007669"/>
    <property type="project" value="InterPro"/>
</dbReference>
<evidence type="ECO:0000256" key="7">
    <source>
        <dbReference type="ARBA" id="ARBA00023033"/>
    </source>
</evidence>
<evidence type="ECO:0000256" key="9">
    <source>
        <dbReference type="RuleBase" id="RU000461"/>
    </source>
</evidence>
<dbReference type="InterPro" id="IPR001128">
    <property type="entry name" value="Cyt_P450"/>
</dbReference>
<comment type="caution">
    <text evidence="10">The sequence shown here is derived from an EMBL/GenBank/DDBJ whole genome shotgun (WGS) entry which is preliminary data.</text>
</comment>
<dbReference type="EMBL" id="JARJCW010000072">
    <property type="protein sequence ID" value="KAJ7198610.1"/>
    <property type="molecule type" value="Genomic_DNA"/>
</dbReference>
<evidence type="ECO:0000313" key="10">
    <source>
        <dbReference type="EMBL" id="KAJ7198610.1"/>
    </source>
</evidence>
<evidence type="ECO:0000256" key="2">
    <source>
        <dbReference type="ARBA" id="ARBA00010617"/>
    </source>
</evidence>
<dbReference type="GO" id="GO:0004497">
    <property type="term" value="F:monooxygenase activity"/>
    <property type="evidence" value="ECO:0007669"/>
    <property type="project" value="UniProtKB-KW"/>
</dbReference>
<dbReference type="GO" id="GO:0016705">
    <property type="term" value="F:oxidoreductase activity, acting on paired donors, with incorporation or reduction of molecular oxygen"/>
    <property type="evidence" value="ECO:0007669"/>
    <property type="project" value="InterPro"/>
</dbReference>
<evidence type="ECO:0000256" key="1">
    <source>
        <dbReference type="ARBA" id="ARBA00001971"/>
    </source>
</evidence>
<feature type="binding site" description="axial binding residue" evidence="8">
    <location>
        <position position="529"/>
    </location>
    <ligand>
        <name>heme</name>
        <dbReference type="ChEBI" id="CHEBI:30413"/>
    </ligand>
    <ligandPart>
        <name>Fe</name>
        <dbReference type="ChEBI" id="CHEBI:18248"/>
    </ligandPart>
</feature>
<protein>
    <submittedName>
        <fullName evidence="10">Cytochrome P450</fullName>
    </submittedName>
</protein>
<keyword evidence="11" id="KW-1185">Reference proteome</keyword>
<dbReference type="PRINTS" id="PR00463">
    <property type="entry name" value="EP450I"/>
</dbReference>
<dbReference type="InterPro" id="IPR002401">
    <property type="entry name" value="Cyt_P450_E_grp-I"/>
</dbReference>
<accession>A0AAD6UZ32</accession>
<dbReference type="Pfam" id="PF00067">
    <property type="entry name" value="p450"/>
    <property type="match status" value="1"/>
</dbReference>
<keyword evidence="4 8" id="KW-0479">Metal-binding</keyword>
<evidence type="ECO:0000313" key="11">
    <source>
        <dbReference type="Proteomes" id="UP001219525"/>
    </source>
</evidence>
<keyword evidence="7 9" id="KW-0503">Monooxygenase</keyword>
<keyword evidence="6 8" id="KW-0408">Iron</keyword>
<name>A0AAD6UZ32_9AGAR</name>
<dbReference type="SUPFAM" id="SSF48264">
    <property type="entry name" value="Cytochrome P450"/>
    <property type="match status" value="1"/>
</dbReference>
<dbReference type="CDD" id="cd11063">
    <property type="entry name" value="CYP52"/>
    <property type="match status" value="1"/>
</dbReference>
<dbReference type="PROSITE" id="PS00086">
    <property type="entry name" value="CYTOCHROME_P450"/>
    <property type="match status" value="1"/>
</dbReference>
<evidence type="ECO:0000256" key="6">
    <source>
        <dbReference type="ARBA" id="ARBA00023004"/>
    </source>
</evidence>
<reference evidence="10" key="1">
    <citation type="submission" date="2023-03" db="EMBL/GenBank/DDBJ databases">
        <title>Massive genome expansion in bonnet fungi (Mycena s.s.) driven by repeated elements and novel gene families across ecological guilds.</title>
        <authorList>
            <consortium name="Lawrence Berkeley National Laboratory"/>
            <person name="Harder C.B."/>
            <person name="Miyauchi S."/>
            <person name="Viragh M."/>
            <person name="Kuo A."/>
            <person name="Thoen E."/>
            <person name="Andreopoulos B."/>
            <person name="Lu D."/>
            <person name="Skrede I."/>
            <person name="Drula E."/>
            <person name="Henrissat B."/>
            <person name="Morin E."/>
            <person name="Kohler A."/>
            <person name="Barry K."/>
            <person name="LaButti K."/>
            <person name="Morin E."/>
            <person name="Salamov A."/>
            <person name="Lipzen A."/>
            <person name="Mereny Z."/>
            <person name="Hegedus B."/>
            <person name="Baldrian P."/>
            <person name="Stursova M."/>
            <person name="Weitz H."/>
            <person name="Taylor A."/>
            <person name="Grigoriev I.V."/>
            <person name="Nagy L.G."/>
            <person name="Martin F."/>
            <person name="Kauserud H."/>
        </authorList>
    </citation>
    <scope>NUCLEOTIDE SEQUENCE</scope>
    <source>
        <strain evidence="10">9144</strain>
    </source>
</reference>
<dbReference type="GO" id="GO:0020037">
    <property type="term" value="F:heme binding"/>
    <property type="evidence" value="ECO:0007669"/>
    <property type="project" value="InterPro"/>
</dbReference>
<dbReference type="PANTHER" id="PTHR24287">
    <property type="entry name" value="P450, PUTATIVE (EUROFUNG)-RELATED"/>
    <property type="match status" value="1"/>
</dbReference>
<organism evidence="10 11">
    <name type="scientific">Mycena pura</name>
    <dbReference type="NCBI Taxonomy" id="153505"/>
    <lineage>
        <taxon>Eukaryota</taxon>
        <taxon>Fungi</taxon>
        <taxon>Dikarya</taxon>
        <taxon>Basidiomycota</taxon>
        <taxon>Agaricomycotina</taxon>
        <taxon>Agaricomycetes</taxon>
        <taxon>Agaricomycetidae</taxon>
        <taxon>Agaricales</taxon>
        <taxon>Marasmiineae</taxon>
        <taxon>Mycenaceae</taxon>
        <taxon>Mycena</taxon>
    </lineage>
</organism>
<proteinExistence type="inferred from homology"/>
<evidence type="ECO:0000256" key="3">
    <source>
        <dbReference type="ARBA" id="ARBA00022617"/>
    </source>
</evidence>
<dbReference type="PANTHER" id="PTHR24287:SF1">
    <property type="entry name" value="P450, PUTATIVE (EUROFUNG)-RELATED"/>
    <property type="match status" value="1"/>
</dbReference>
<dbReference type="Gene3D" id="1.10.630.10">
    <property type="entry name" value="Cytochrome P450"/>
    <property type="match status" value="1"/>
</dbReference>
<dbReference type="InterPro" id="IPR047146">
    <property type="entry name" value="Cyt_P450_E_CYP52_fungi"/>
</dbReference>
<evidence type="ECO:0000256" key="8">
    <source>
        <dbReference type="PIRSR" id="PIRSR602401-1"/>
    </source>
</evidence>
<dbReference type="AlphaFoldDB" id="A0AAD6UZ32"/>
<dbReference type="InterPro" id="IPR036396">
    <property type="entry name" value="Cyt_P450_sf"/>
</dbReference>
<comment type="similarity">
    <text evidence="2 9">Belongs to the cytochrome P450 family.</text>
</comment>
<keyword evidence="3 8" id="KW-0349">Heme</keyword>
<evidence type="ECO:0000256" key="4">
    <source>
        <dbReference type="ARBA" id="ARBA00022723"/>
    </source>
</evidence>
<dbReference type="InterPro" id="IPR017972">
    <property type="entry name" value="Cyt_P450_CS"/>
</dbReference>
<sequence length="607" mass="67837">MTTVLPPGIRFLGRKLLAPSLFFLLINRAATHPIYGPGLSASAAFLATILATVTLVVGKAMFTSITHVRAAKALGARLVPRAQGTMPGSIDLLRKMLTAYATGYIGEALSTLVDSLGPVMDIRVLWSNKIFTVAPEHIQMILATDFTNYVKGEKFRAGMDSVLGNGVFNSDGEMWSFHRSMTRPYFSRDRFQHFDIFDRHTDRVIALIRGRMAEGHAVDFQDLISRLTMDSATEFLFGSCVDSLMCTPPYPHNVSTALPSVHDSPHARAANAFTGAYSRAMVQIAFRQRIGPLWPLFEMFVDKTAKPMEVVGQYIDPIIQTALEKNAAGNGKAEKCDDEECLLDAMLKSTSDAKLLKDEILNILIGITINVQIAHIDKRFSAGRDTTMSVLTTVMYFLSTHKEVTSRLREEIMTFVGPCGRPTYDNIKQMKYLRAVINETMRLYPPVPFNIRQSVNATVWPSPDPNEKPLYIPAGVQIVYSVMIMQRRPDLWGPDAHLFDPSRFLDERHKRYVSHPFQFLPFNAGPRICLGQQFAYNEMAFVITRLLQNFASISLDVDACPPSGRVPPEWSGQPGRKGIDQFVPKEHLTMYTLGGLWVKMEDANSDV</sequence>
<keyword evidence="5 9" id="KW-0560">Oxidoreductase</keyword>